<dbReference type="AlphaFoldDB" id="A0A250IJB3"/>
<dbReference type="Proteomes" id="UP000217289">
    <property type="component" value="Chromosome"/>
</dbReference>
<organism evidence="1 2">
    <name type="scientific">Melittangium boletus DSM 14713</name>
    <dbReference type="NCBI Taxonomy" id="1294270"/>
    <lineage>
        <taxon>Bacteria</taxon>
        <taxon>Pseudomonadati</taxon>
        <taxon>Myxococcota</taxon>
        <taxon>Myxococcia</taxon>
        <taxon>Myxococcales</taxon>
        <taxon>Cystobacterineae</taxon>
        <taxon>Archangiaceae</taxon>
        <taxon>Melittangium</taxon>
    </lineage>
</organism>
<evidence type="ECO:0000313" key="2">
    <source>
        <dbReference type="Proteomes" id="UP000217289"/>
    </source>
</evidence>
<accession>A0A250IJB3</accession>
<dbReference type="EMBL" id="CP022163">
    <property type="protein sequence ID" value="ATB31227.1"/>
    <property type="molecule type" value="Genomic_DNA"/>
</dbReference>
<protein>
    <recommendedName>
        <fullName evidence="3">DUF1444 domain-containing protein</fullName>
    </recommendedName>
</protein>
<evidence type="ECO:0008006" key="3">
    <source>
        <dbReference type="Google" id="ProtNLM"/>
    </source>
</evidence>
<dbReference type="RefSeq" id="WP_157775407.1">
    <property type="nucleotide sequence ID" value="NZ_CP022163.1"/>
</dbReference>
<name>A0A250IJB3_9BACT</name>
<evidence type="ECO:0000313" key="1">
    <source>
        <dbReference type="EMBL" id="ATB31227.1"/>
    </source>
</evidence>
<dbReference type="OrthoDB" id="259915at2"/>
<gene>
    <name evidence="1" type="ORF">MEBOL_004689</name>
</gene>
<keyword evidence="2" id="KW-1185">Reference proteome</keyword>
<sequence length="427" mass="48093">MGFWNKWFGRKPSSPDMASPPGTPSLVKGDPREFFLAQVEQRLRARETTGTITRHENDFGLRVVISGREMSLFLHRLYADTRELSPEDRERAIDHFLTALSKTPEKTRLTWEEARPRLRPVLRPVTFGQGIESAKPEHAMVGHDVLPFLRELISIDYEDRAAYLQREEFESWGVGFQEVLAAAHANLARTVPLATEPYERVPGTIWSVESDQFHESSWLMRPGFLASFAKKVEGRPIAIVPDRTTLWIAGDAHPETVARLCESAEREYQASARATSPALYTVDEELRVVPYELPPEDELAAQVRRGHVMLAASEYKSQKDMLDQAKGGEEQGAFVANVSIVSPQGSQEAFTYCVWSEDLGTEGLLPEVDLVALGTTKEEVLLVPWPEVRRIVGDRLVAEPGLAPPRYRPTAWPTPEMFEHLRAAARK</sequence>
<reference evidence="1 2" key="1">
    <citation type="submission" date="2017-06" db="EMBL/GenBank/DDBJ databases">
        <authorList>
            <person name="Kim H.J."/>
            <person name="Triplett B.A."/>
        </authorList>
    </citation>
    <scope>NUCLEOTIDE SEQUENCE [LARGE SCALE GENOMIC DNA]</scope>
    <source>
        <strain evidence="1 2">DSM 14713</strain>
    </source>
</reference>
<proteinExistence type="predicted"/>
<dbReference type="KEGG" id="mbd:MEBOL_004689"/>